<dbReference type="InterPro" id="IPR027417">
    <property type="entry name" value="P-loop_NTPase"/>
</dbReference>
<dbReference type="Proteomes" id="UP000794436">
    <property type="component" value="Unassembled WGS sequence"/>
</dbReference>
<dbReference type="PANTHER" id="PTHR42908:SF8">
    <property type="entry name" value="TR-TYPE G DOMAIN-CONTAINING PROTEIN"/>
    <property type="match status" value="1"/>
</dbReference>
<dbReference type="NCBIfam" id="TIGR01394">
    <property type="entry name" value="TypA_BipA"/>
    <property type="match status" value="1"/>
</dbReference>
<dbReference type="Pfam" id="PF21018">
    <property type="entry name" value="BipA_C"/>
    <property type="match status" value="1"/>
</dbReference>
<dbReference type="Pfam" id="PF00009">
    <property type="entry name" value="GTP_EFTU"/>
    <property type="match status" value="1"/>
</dbReference>
<dbReference type="InterPro" id="IPR000795">
    <property type="entry name" value="T_Tr_GTP-bd_dom"/>
</dbReference>
<dbReference type="GO" id="GO:1990904">
    <property type="term" value="C:ribonucleoprotein complex"/>
    <property type="evidence" value="ECO:0007669"/>
    <property type="project" value="TreeGrafter"/>
</dbReference>
<dbReference type="CDD" id="cd03691">
    <property type="entry name" value="BipA_TypA_II"/>
    <property type="match status" value="1"/>
</dbReference>
<evidence type="ECO:0000313" key="3">
    <source>
        <dbReference type="Proteomes" id="UP000794436"/>
    </source>
</evidence>
<dbReference type="PROSITE" id="PS51722">
    <property type="entry name" value="G_TR_2"/>
    <property type="match status" value="1"/>
</dbReference>
<dbReference type="SMART" id="SM00838">
    <property type="entry name" value="EFG_C"/>
    <property type="match status" value="1"/>
</dbReference>
<organism evidence="2 3">
    <name type="scientific">Pythium oligandrum</name>
    <name type="common">Mycoparasitic fungus</name>
    <dbReference type="NCBI Taxonomy" id="41045"/>
    <lineage>
        <taxon>Eukaryota</taxon>
        <taxon>Sar</taxon>
        <taxon>Stramenopiles</taxon>
        <taxon>Oomycota</taxon>
        <taxon>Peronosporomycetes</taxon>
        <taxon>Pythiales</taxon>
        <taxon>Pythiaceae</taxon>
        <taxon>Pythium</taxon>
    </lineage>
</organism>
<dbReference type="InterPro" id="IPR035647">
    <property type="entry name" value="EFG_III/V"/>
</dbReference>
<dbReference type="PRINTS" id="PR00315">
    <property type="entry name" value="ELONGATNFCT"/>
</dbReference>
<dbReference type="InterPro" id="IPR009000">
    <property type="entry name" value="Transl_B-barrel_sf"/>
</dbReference>
<dbReference type="EMBL" id="SPLM01000108">
    <property type="protein sequence ID" value="TMW60588.1"/>
    <property type="molecule type" value="Genomic_DNA"/>
</dbReference>
<keyword evidence="3" id="KW-1185">Reference proteome</keyword>
<dbReference type="SUPFAM" id="SSF50447">
    <property type="entry name" value="Translation proteins"/>
    <property type="match status" value="1"/>
</dbReference>
<dbReference type="FunFam" id="2.40.50.250:FF:000001">
    <property type="entry name" value="GTP-binding protein TypA"/>
    <property type="match status" value="1"/>
</dbReference>
<dbReference type="InterPro" id="IPR048876">
    <property type="entry name" value="BipA_C"/>
</dbReference>
<accession>A0A8K1CCP3</accession>
<dbReference type="FunFam" id="3.40.50.300:FF:000463">
    <property type="entry name" value="GTP-binding protein TypA"/>
    <property type="match status" value="1"/>
</dbReference>
<sequence length="642" mass="70531">MSMWLRRSLPTLARSHVNKLSVLHPNARLARHFASGAVTPDVIRNVAIVAHVDHGKTTLVDQLLKHGGNKLSEDRVMDSIDLERERGITIMSKCTRVEYNGHVLNIVDTPGHQDFGGEVERILSMVDGVVLVVDATEGPMSQTKFVLTKALNRGLKPLVVINKVDRDTARLNGEVENELFDMFVALEADDEQLEFPVLYASAKQGWAVRDLDDDGEPKTNMKALLDQIIDYVPRPEADTTAPFAMAVTMIGHDPYVGRLATGRVSSGSIKIGDTIQVLNLESKKLESGKVTKLFVTKGVARTEVDSATAGDIITLAGVNAYVSDTICNPEVSEPIPSPQLDPPTISMTFGVNDSPIAGKEGKFLTSSHIKERLHRECENNVAISITNSESSEAFNVHGRGELQLAILIEEMRREGFEMCVSAPQVLFKTDSETKQKLEPIEEVTIDVDADFSGSVIDKLSNRGGEIVDFKEMQDKVRLQFKIPSRCLMGYRSEIKTDTRGSGVLNSIFHGYAPFQGSASAPSKGKLIASSGGVATAYALNSLEDRGELFVKPGEEVYTGMIVGEHSRPNDLEVNPTKEKKLTNMRAAGSDENIRLSPARTMSLEDIVTYIGEDEMIDVTPTKIRMRKRELSSNARRRATQKK</sequence>
<dbReference type="Gene3D" id="3.30.70.240">
    <property type="match status" value="1"/>
</dbReference>
<name>A0A8K1CCP3_PYTOL</name>
<dbReference type="Pfam" id="PF03144">
    <property type="entry name" value="GTP_EFTU_D2"/>
    <property type="match status" value="1"/>
</dbReference>
<dbReference type="GO" id="GO:0003924">
    <property type="term" value="F:GTPase activity"/>
    <property type="evidence" value="ECO:0007669"/>
    <property type="project" value="InterPro"/>
</dbReference>
<comment type="caution">
    <text evidence="2">The sequence shown here is derived from an EMBL/GenBank/DDBJ whole genome shotgun (WGS) entry which is preliminary data.</text>
</comment>
<dbReference type="InterPro" id="IPR031157">
    <property type="entry name" value="G_TR_CS"/>
</dbReference>
<dbReference type="InterPro" id="IPR035651">
    <property type="entry name" value="BipA_V"/>
</dbReference>
<evidence type="ECO:0000313" key="2">
    <source>
        <dbReference type="EMBL" id="TMW60588.1"/>
    </source>
</evidence>
<dbReference type="Gene3D" id="2.40.50.250">
    <property type="entry name" value="bipa protein"/>
    <property type="match status" value="1"/>
</dbReference>
<dbReference type="GO" id="GO:0005829">
    <property type="term" value="C:cytosol"/>
    <property type="evidence" value="ECO:0007669"/>
    <property type="project" value="TreeGrafter"/>
</dbReference>
<dbReference type="CDD" id="cd03710">
    <property type="entry name" value="BipA_TypA_C"/>
    <property type="match status" value="1"/>
</dbReference>
<dbReference type="PANTHER" id="PTHR42908">
    <property type="entry name" value="TRANSLATION ELONGATION FACTOR-RELATED"/>
    <property type="match status" value="1"/>
</dbReference>
<dbReference type="Pfam" id="PF00679">
    <property type="entry name" value="EFG_C"/>
    <property type="match status" value="1"/>
</dbReference>
<dbReference type="InterPro" id="IPR004161">
    <property type="entry name" value="EFTu-like_2"/>
</dbReference>
<gene>
    <name evidence="2" type="ORF">Poli38472_000630</name>
</gene>
<dbReference type="NCBIfam" id="TIGR00231">
    <property type="entry name" value="small_GTP"/>
    <property type="match status" value="1"/>
</dbReference>
<dbReference type="InterPro" id="IPR047041">
    <property type="entry name" value="BipA_GTP-bd_dom"/>
</dbReference>
<dbReference type="GO" id="GO:0005525">
    <property type="term" value="F:GTP binding"/>
    <property type="evidence" value="ECO:0007669"/>
    <property type="project" value="InterPro"/>
</dbReference>
<dbReference type="SUPFAM" id="SSF52540">
    <property type="entry name" value="P-loop containing nucleoside triphosphate hydrolases"/>
    <property type="match status" value="1"/>
</dbReference>
<dbReference type="CDD" id="cd01891">
    <property type="entry name" value="TypA_BipA"/>
    <property type="match status" value="1"/>
</dbReference>
<protein>
    <recommendedName>
        <fullName evidence="1">Tr-type G domain-containing protein</fullName>
    </recommendedName>
</protein>
<dbReference type="FunFam" id="3.30.70.240:FF:000002">
    <property type="entry name" value="GTP-binding protein TypA"/>
    <property type="match status" value="1"/>
</dbReference>
<dbReference type="Gene3D" id="3.30.70.870">
    <property type="entry name" value="Elongation Factor G (Translational Gtpase), domain 3"/>
    <property type="match status" value="1"/>
</dbReference>
<dbReference type="InterPro" id="IPR047042">
    <property type="entry name" value="BipA_II"/>
</dbReference>
<dbReference type="FunFam" id="3.30.70.870:FF:000003">
    <property type="entry name" value="GTP-binding protein TypA"/>
    <property type="match status" value="1"/>
</dbReference>
<dbReference type="InterPro" id="IPR000640">
    <property type="entry name" value="EFG_V-like"/>
</dbReference>
<dbReference type="AlphaFoldDB" id="A0A8K1CCP3"/>
<dbReference type="PROSITE" id="PS00301">
    <property type="entry name" value="G_TR_1"/>
    <property type="match status" value="1"/>
</dbReference>
<feature type="domain" description="Tr-type G" evidence="1">
    <location>
        <begin position="41"/>
        <end position="236"/>
    </location>
</feature>
<dbReference type="InterPro" id="IPR005225">
    <property type="entry name" value="Small_GTP-bd"/>
</dbReference>
<proteinExistence type="predicted"/>
<dbReference type="CDD" id="cd16263">
    <property type="entry name" value="BipA_III"/>
    <property type="match status" value="1"/>
</dbReference>
<dbReference type="InterPro" id="IPR006298">
    <property type="entry name" value="BipA"/>
</dbReference>
<dbReference type="InterPro" id="IPR042116">
    <property type="entry name" value="TypA/BipA_C"/>
</dbReference>
<evidence type="ECO:0000259" key="1">
    <source>
        <dbReference type="PROSITE" id="PS51722"/>
    </source>
</evidence>
<dbReference type="SUPFAM" id="SSF54980">
    <property type="entry name" value="EF-G C-terminal domain-like"/>
    <property type="match status" value="2"/>
</dbReference>
<dbReference type="Gene3D" id="2.40.30.10">
    <property type="entry name" value="Translation factors"/>
    <property type="match status" value="1"/>
</dbReference>
<dbReference type="OrthoDB" id="364892at2759"/>
<reference evidence="2" key="1">
    <citation type="submission" date="2019-03" db="EMBL/GenBank/DDBJ databases">
        <title>Long read genome sequence of the mycoparasitic Pythium oligandrum ATCC 38472 isolated from sugarbeet rhizosphere.</title>
        <authorList>
            <person name="Gaulin E."/>
        </authorList>
    </citation>
    <scope>NUCLEOTIDE SEQUENCE</scope>
    <source>
        <strain evidence="2">ATCC 38472_TT</strain>
    </source>
</reference>
<dbReference type="InterPro" id="IPR047043">
    <property type="entry name" value="BipA_III"/>
</dbReference>
<dbReference type="Gene3D" id="3.40.50.300">
    <property type="entry name" value="P-loop containing nucleotide triphosphate hydrolases"/>
    <property type="match status" value="1"/>
</dbReference>